<name>U6MDI6_EIMMA</name>
<dbReference type="GeneID" id="25339869"/>
<feature type="region of interest" description="Disordered" evidence="1">
    <location>
        <begin position="337"/>
        <end position="360"/>
    </location>
</feature>
<dbReference type="OMA" id="PSARIPW"/>
<evidence type="ECO:0000256" key="2">
    <source>
        <dbReference type="SAM" id="Phobius"/>
    </source>
</evidence>
<evidence type="ECO:0000313" key="3">
    <source>
        <dbReference type="EMBL" id="CDJ59740.1"/>
    </source>
</evidence>
<feature type="region of interest" description="Disordered" evidence="1">
    <location>
        <begin position="302"/>
        <end position="323"/>
    </location>
</feature>
<evidence type="ECO:0000256" key="1">
    <source>
        <dbReference type="SAM" id="MobiDB-lite"/>
    </source>
</evidence>
<dbReference type="VEuPathDB" id="ToxoDB:EMWEY_00058830"/>
<feature type="compositionally biased region" description="Polar residues" evidence="1">
    <location>
        <begin position="114"/>
        <end position="131"/>
    </location>
</feature>
<gene>
    <name evidence="3" type="ORF">EMWEY_00058830</name>
</gene>
<feature type="region of interest" description="Disordered" evidence="1">
    <location>
        <begin position="23"/>
        <end position="45"/>
    </location>
</feature>
<feature type="compositionally biased region" description="Polar residues" evidence="1">
    <location>
        <begin position="159"/>
        <end position="174"/>
    </location>
</feature>
<organism evidence="3 4">
    <name type="scientific">Eimeria maxima</name>
    <name type="common">Coccidian parasite</name>
    <dbReference type="NCBI Taxonomy" id="5804"/>
    <lineage>
        <taxon>Eukaryota</taxon>
        <taxon>Sar</taxon>
        <taxon>Alveolata</taxon>
        <taxon>Apicomplexa</taxon>
        <taxon>Conoidasida</taxon>
        <taxon>Coccidia</taxon>
        <taxon>Eucoccidiorida</taxon>
        <taxon>Eimeriorina</taxon>
        <taxon>Eimeriidae</taxon>
        <taxon>Eimeria</taxon>
    </lineage>
</organism>
<dbReference type="RefSeq" id="XP_013336385.1">
    <property type="nucleotide sequence ID" value="XM_013480931.1"/>
</dbReference>
<feature type="compositionally biased region" description="Basic and acidic residues" evidence="1">
    <location>
        <begin position="138"/>
        <end position="150"/>
    </location>
</feature>
<accession>U6MDI6</accession>
<dbReference type="Proteomes" id="UP000030763">
    <property type="component" value="Unassembled WGS sequence"/>
</dbReference>
<reference evidence="3" key="1">
    <citation type="submission" date="2013-10" db="EMBL/GenBank/DDBJ databases">
        <title>Genomic analysis of the causative agents of coccidiosis in chickens.</title>
        <authorList>
            <person name="Reid A.J."/>
            <person name="Blake D."/>
            <person name="Billington K."/>
            <person name="Browne H."/>
            <person name="Dunn M."/>
            <person name="Hung S."/>
            <person name="Kawahara F."/>
            <person name="Miranda-Saavedra D."/>
            <person name="Mourier T."/>
            <person name="Nagra H."/>
            <person name="Otto T.D."/>
            <person name="Rawlings N."/>
            <person name="Sanchez A."/>
            <person name="Sanders M."/>
            <person name="Subramaniam C."/>
            <person name="Tay Y."/>
            <person name="Dear P."/>
            <person name="Doerig C."/>
            <person name="Gruber A."/>
            <person name="Parkinson J."/>
            <person name="Shirley M."/>
            <person name="Wan K.L."/>
            <person name="Berriman M."/>
            <person name="Tomley F."/>
            <person name="Pain A."/>
        </authorList>
    </citation>
    <scope>NUCLEOTIDE SEQUENCE [LARGE SCALE GENOMIC DNA]</scope>
    <source>
        <strain evidence="3">Weybridge</strain>
    </source>
</reference>
<keyword evidence="2" id="KW-0812">Transmembrane</keyword>
<proteinExistence type="predicted"/>
<feature type="compositionally biased region" description="Polar residues" evidence="1">
    <location>
        <begin position="27"/>
        <end position="42"/>
    </location>
</feature>
<feature type="transmembrane region" description="Helical" evidence="2">
    <location>
        <begin position="51"/>
        <end position="69"/>
    </location>
</feature>
<keyword evidence="2" id="KW-1133">Transmembrane helix</keyword>
<reference evidence="3" key="2">
    <citation type="submission" date="2013-10" db="EMBL/GenBank/DDBJ databases">
        <authorList>
            <person name="Aslett M."/>
        </authorList>
    </citation>
    <scope>NUCLEOTIDE SEQUENCE [LARGE SCALE GENOMIC DNA]</scope>
    <source>
        <strain evidence="3">Weybridge</strain>
    </source>
</reference>
<feature type="region of interest" description="Disordered" evidence="1">
    <location>
        <begin position="108"/>
        <end position="190"/>
    </location>
</feature>
<dbReference type="EMBL" id="HG720780">
    <property type="protein sequence ID" value="CDJ59740.1"/>
    <property type="molecule type" value="Genomic_DNA"/>
</dbReference>
<evidence type="ECO:0008006" key="5">
    <source>
        <dbReference type="Google" id="ProtNLM"/>
    </source>
</evidence>
<sequence>MQIPRWTPELPFPVAQRHTVARLSDTLPAQTGKNEGVTSPSARRSRTSKGIIIRTAFTVLLGFIGLAYFCHRSRGLLKSKAPAIRRLASSDEDEVCNDLLEIIGKGSKEKGSAYPSSQELLHSSEPVTGSASRKRKPSPNDRGEEAEHAKRPIFGRGTKSLSGGLQGDSDTAASSPWKAPSPNQLGGSRGVYQLSEGLSSRQRASPEDVSRASLTVTEDFFTGDDVEQWFLDYILDPSSGSLPGGASEHFSGTQQFTPALADDAVDTIHHSRNLGPQQHISVAHGQAKDDTHSLTLETQHLEGYGKPSGVSTDPDRASDSLQEYQSSFEHQPYGAVHIRSQGPNDASRPPVATTSNINPKATLVTPEDAFTQVEGVDPWLFDYILDSPLSSPPASGVGDSRAAHELGSKMPASQGQLGHESPSSFTNDTAEDGTYLPFREAPGVQMYLEPPTVSRGTTISSGKVGLHAGSVAAKHIPASKGIPLQAPQFVGSSAFPDSAIAPQASPSGSLPPKRQDQWLGILHSLGPTPFEAHPFYRLPKAEPSDRLIPLSLAMARAFSNRCAVPETLKETHQILRKPELQHNDIQALIYLAEKLVANATFMGYFSEKTASPGKLRLPLTRRFLIADALWSICKVVGPPVMKELWWDQAIDNMLTLPTVCCSFGESTTLRFVNRLIDALREYKEGRRPSAKDIVELKTEIFCAPQTLAAFRASAFDIFRRDGAC</sequence>
<evidence type="ECO:0000313" key="4">
    <source>
        <dbReference type="Proteomes" id="UP000030763"/>
    </source>
</evidence>
<dbReference type="OrthoDB" id="348464at2759"/>
<dbReference type="AlphaFoldDB" id="U6MDI6"/>
<keyword evidence="2" id="KW-0472">Membrane</keyword>
<protein>
    <recommendedName>
        <fullName evidence="5">Transmembrane protein</fullName>
    </recommendedName>
</protein>
<keyword evidence="4" id="KW-1185">Reference proteome</keyword>